<evidence type="ECO:0000256" key="1">
    <source>
        <dbReference type="SAM" id="MobiDB-lite"/>
    </source>
</evidence>
<evidence type="ECO:0000313" key="3">
    <source>
        <dbReference type="Proteomes" id="UP001610334"/>
    </source>
</evidence>
<feature type="compositionally biased region" description="Basic and acidic residues" evidence="1">
    <location>
        <begin position="11"/>
        <end position="24"/>
    </location>
</feature>
<accession>A0ABR4H5I2</accession>
<evidence type="ECO:0000313" key="2">
    <source>
        <dbReference type="EMBL" id="KAL2810728.1"/>
    </source>
</evidence>
<gene>
    <name evidence="2" type="ORF">BJX63DRAFT_433969</name>
</gene>
<keyword evidence="3" id="KW-1185">Reference proteome</keyword>
<feature type="region of interest" description="Disordered" evidence="1">
    <location>
        <begin position="1"/>
        <end position="26"/>
    </location>
</feature>
<protein>
    <submittedName>
        <fullName evidence="2">Uncharacterized protein</fullName>
    </submittedName>
</protein>
<organism evidence="2 3">
    <name type="scientific">Aspergillus granulosus</name>
    <dbReference type="NCBI Taxonomy" id="176169"/>
    <lineage>
        <taxon>Eukaryota</taxon>
        <taxon>Fungi</taxon>
        <taxon>Dikarya</taxon>
        <taxon>Ascomycota</taxon>
        <taxon>Pezizomycotina</taxon>
        <taxon>Eurotiomycetes</taxon>
        <taxon>Eurotiomycetidae</taxon>
        <taxon>Eurotiales</taxon>
        <taxon>Aspergillaceae</taxon>
        <taxon>Aspergillus</taxon>
        <taxon>Aspergillus subgen. Nidulantes</taxon>
    </lineage>
</organism>
<proteinExistence type="predicted"/>
<name>A0ABR4H5I2_9EURO</name>
<dbReference type="EMBL" id="JBFXLT010000067">
    <property type="protein sequence ID" value="KAL2810728.1"/>
    <property type="molecule type" value="Genomic_DNA"/>
</dbReference>
<comment type="caution">
    <text evidence="2">The sequence shown here is derived from an EMBL/GenBank/DDBJ whole genome shotgun (WGS) entry which is preliminary data.</text>
</comment>
<dbReference type="Proteomes" id="UP001610334">
    <property type="component" value="Unassembled WGS sequence"/>
</dbReference>
<sequence>MPPKNKKSEKKVKDEKNEKPKRDSFGPGDFFIPANVAEWKVLAANGKLTGKSIHDILNMDSGSNVRKRQFTMFRALWLRKKGPMAVKVEAGELGLQLAWPRAENLLSQSTEYSRYLHLISLGMPIEELTETSGEWPGSFMPLLEL</sequence>
<reference evidence="2 3" key="1">
    <citation type="submission" date="2024-07" db="EMBL/GenBank/DDBJ databases">
        <title>Section-level genome sequencing and comparative genomics of Aspergillus sections Usti and Cavernicolus.</title>
        <authorList>
            <consortium name="Lawrence Berkeley National Laboratory"/>
            <person name="Nybo J.L."/>
            <person name="Vesth T.C."/>
            <person name="Theobald S."/>
            <person name="Frisvad J.C."/>
            <person name="Larsen T.O."/>
            <person name="Kjaerboelling I."/>
            <person name="Rothschild-Mancinelli K."/>
            <person name="Lyhne E.K."/>
            <person name="Kogle M.E."/>
            <person name="Barry K."/>
            <person name="Clum A."/>
            <person name="Na H."/>
            <person name="Ledsgaard L."/>
            <person name="Lin J."/>
            <person name="Lipzen A."/>
            <person name="Kuo A."/>
            <person name="Riley R."/>
            <person name="Mondo S."/>
            <person name="Labutti K."/>
            <person name="Haridas S."/>
            <person name="Pangalinan J."/>
            <person name="Salamov A.A."/>
            <person name="Simmons B.A."/>
            <person name="Magnuson J.K."/>
            <person name="Chen J."/>
            <person name="Drula E."/>
            <person name="Henrissat B."/>
            <person name="Wiebenga A."/>
            <person name="Lubbers R.J."/>
            <person name="Gomes A.C."/>
            <person name="Makela M.R."/>
            <person name="Stajich J."/>
            <person name="Grigoriev I.V."/>
            <person name="Mortensen U.H."/>
            <person name="De Vries R.P."/>
            <person name="Baker S.E."/>
            <person name="Andersen M.R."/>
        </authorList>
    </citation>
    <scope>NUCLEOTIDE SEQUENCE [LARGE SCALE GENOMIC DNA]</scope>
    <source>
        <strain evidence="2 3">CBS 588.65</strain>
    </source>
</reference>
<feature type="compositionally biased region" description="Basic residues" evidence="1">
    <location>
        <begin position="1"/>
        <end position="10"/>
    </location>
</feature>